<dbReference type="GO" id="GO:0000731">
    <property type="term" value="P:DNA synthesis involved in DNA repair"/>
    <property type="evidence" value="ECO:0007669"/>
    <property type="project" value="TreeGrafter"/>
</dbReference>
<dbReference type="OrthoDB" id="9803889at2"/>
<dbReference type="GO" id="GO:0005737">
    <property type="term" value="C:cytoplasm"/>
    <property type="evidence" value="ECO:0007669"/>
    <property type="project" value="UniProtKB-SubCell"/>
</dbReference>
<comment type="function">
    <text evidence="12 13">The RecF protein is involved in DNA metabolism; it is required for DNA replication and normal SOS inducibility. RecF binds preferentially to single-stranded, linear DNA. It also seems to bind ATP.</text>
</comment>
<dbReference type="GO" id="GO:0003697">
    <property type="term" value="F:single-stranded DNA binding"/>
    <property type="evidence" value="ECO:0007669"/>
    <property type="project" value="UniProtKB-UniRule"/>
</dbReference>
<keyword evidence="4 12" id="KW-0963">Cytoplasm</keyword>
<dbReference type="GO" id="GO:0005524">
    <property type="term" value="F:ATP binding"/>
    <property type="evidence" value="ECO:0007669"/>
    <property type="project" value="UniProtKB-UniRule"/>
</dbReference>
<evidence type="ECO:0000256" key="7">
    <source>
        <dbReference type="ARBA" id="ARBA00022763"/>
    </source>
</evidence>
<dbReference type="STRING" id="745820.SAMN04488053_1056"/>
<evidence type="ECO:0000313" key="15">
    <source>
        <dbReference type="EMBL" id="SDN95919.1"/>
    </source>
</evidence>
<evidence type="ECO:0000313" key="16">
    <source>
        <dbReference type="Proteomes" id="UP000198778"/>
    </source>
</evidence>
<dbReference type="Pfam" id="PF02463">
    <property type="entry name" value="SMC_N"/>
    <property type="match status" value="1"/>
</dbReference>
<dbReference type="InterPro" id="IPR042174">
    <property type="entry name" value="RecF_2"/>
</dbReference>
<dbReference type="PANTHER" id="PTHR32182">
    <property type="entry name" value="DNA REPLICATION AND REPAIR PROTEIN RECF"/>
    <property type="match status" value="1"/>
</dbReference>
<dbReference type="RefSeq" id="WP_090842740.1">
    <property type="nucleotide sequence ID" value="NZ_FNIL01000005.1"/>
</dbReference>
<dbReference type="Gene3D" id="3.40.50.300">
    <property type="entry name" value="P-loop containing nucleotide triphosphate hydrolases"/>
    <property type="match status" value="1"/>
</dbReference>
<evidence type="ECO:0000259" key="14">
    <source>
        <dbReference type="Pfam" id="PF02463"/>
    </source>
</evidence>
<keyword evidence="16" id="KW-1185">Reference proteome</keyword>
<evidence type="ECO:0000256" key="9">
    <source>
        <dbReference type="ARBA" id="ARBA00023125"/>
    </source>
</evidence>
<feature type="domain" description="RecF/RecN/SMC N-terminal" evidence="14">
    <location>
        <begin position="3"/>
        <end position="348"/>
    </location>
</feature>
<dbReference type="SUPFAM" id="SSF52540">
    <property type="entry name" value="P-loop containing nucleoside triphosphate hydrolases"/>
    <property type="match status" value="1"/>
</dbReference>
<dbReference type="InterPro" id="IPR027417">
    <property type="entry name" value="P-loop_NTPase"/>
</dbReference>
<evidence type="ECO:0000256" key="8">
    <source>
        <dbReference type="ARBA" id="ARBA00022840"/>
    </source>
</evidence>
<proteinExistence type="inferred from homology"/>
<evidence type="ECO:0000256" key="13">
    <source>
        <dbReference type="RuleBase" id="RU000578"/>
    </source>
</evidence>
<dbReference type="PROSITE" id="PS00617">
    <property type="entry name" value="RECF_1"/>
    <property type="match status" value="1"/>
</dbReference>
<dbReference type="PROSITE" id="PS00618">
    <property type="entry name" value="RECF_2"/>
    <property type="match status" value="1"/>
</dbReference>
<sequence>MHIDELKLKDYRNYEDLSLRFENQVNVILGENAQGKTNLMESIYVLALAKSHRTSRDKELIRWDQPFARISGGFTNKHGPMEMEVIFSNKGKKVKVNAIEKKRLSDYIGTCTIVMFAPEDLTLVKGSPQIRRRFVDIEMGQINSVYLYYLSQYYKVLKQRNQWLKDLRERKRTADEAMLDVMTEQLIQSGAEVLKRRFAFIETLQEWASPIHRDISRGKEELTLSYEPTTAVKPHMSTEELQQVLAADFARVREQEMRRGTTQIGPHRDDLAFYVNGRNIQTFGSQGQQRTTALSLKLAEIELIYEKTGEYPILLLDDVLSELDDHRQTHLLNSIKGKVQTFVTTTSVEGIDHQLLREAATFLVEEGTIMRKE</sequence>
<keyword evidence="5 12" id="KW-0235">DNA replication</keyword>
<feature type="binding site" evidence="12">
    <location>
        <begin position="30"/>
        <end position="37"/>
    </location>
    <ligand>
        <name>ATP</name>
        <dbReference type="ChEBI" id="CHEBI:30616"/>
    </ligand>
</feature>
<organism evidence="15 16">
    <name type="scientific">Alkalicoccus daliensis</name>
    <dbReference type="NCBI Taxonomy" id="745820"/>
    <lineage>
        <taxon>Bacteria</taxon>
        <taxon>Bacillati</taxon>
        <taxon>Bacillota</taxon>
        <taxon>Bacilli</taxon>
        <taxon>Bacillales</taxon>
        <taxon>Bacillaceae</taxon>
        <taxon>Alkalicoccus</taxon>
    </lineage>
</organism>
<evidence type="ECO:0000256" key="2">
    <source>
        <dbReference type="ARBA" id="ARBA00008016"/>
    </source>
</evidence>
<dbReference type="Gene3D" id="1.20.1050.90">
    <property type="entry name" value="RecF/RecN/SMC, N-terminal domain"/>
    <property type="match status" value="1"/>
</dbReference>
<evidence type="ECO:0000256" key="4">
    <source>
        <dbReference type="ARBA" id="ARBA00022490"/>
    </source>
</evidence>
<dbReference type="InterPro" id="IPR018078">
    <property type="entry name" value="DNA-binding_RecF_CS"/>
</dbReference>
<gene>
    <name evidence="12" type="primary">recF</name>
    <name evidence="15" type="ORF">SAMN04488053_1056</name>
</gene>
<dbReference type="AlphaFoldDB" id="A0A1H0FN76"/>
<dbReference type="GO" id="GO:0006260">
    <property type="term" value="P:DNA replication"/>
    <property type="evidence" value="ECO:0007669"/>
    <property type="project" value="UniProtKB-UniRule"/>
</dbReference>
<evidence type="ECO:0000256" key="6">
    <source>
        <dbReference type="ARBA" id="ARBA00022741"/>
    </source>
</evidence>
<keyword evidence="8 12" id="KW-0067">ATP-binding</keyword>
<dbReference type="CDD" id="cd03242">
    <property type="entry name" value="ABC_RecF"/>
    <property type="match status" value="1"/>
</dbReference>
<evidence type="ECO:0000256" key="11">
    <source>
        <dbReference type="ARBA" id="ARBA00023236"/>
    </source>
</evidence>
<keyword evidence="7 12" id="KW-0227">DNA damage</keyword>
<keyword evidence="6 12" id="KW-0547">Nucleotide-binding</keyword>
<dbReference type="FunFam" id="1.20.1050.90:FF:000002">
    <property type="entry name" value="DNA replication and repair protein RecF"/>
    <property type="match status" value="1"/>
</dbReference>
<protein>
    <recommendedName>
        <fullName evidence="3 12">DNA replication and repair protein RecF</fullName>
    </recommendedName>
</protein>
<keyword evidence="10 12" id="KW-0234">DNA repair</keyword>
<keyword evidence="11 12" id="KW-0742">SOS response</keyword>
<evidence type="ECO:0000256" key="10">
    <source>
        <dbReference type="ARBA" id="ARBA00023204"/>
    </source>
</evidence>
<dbReference type="GO" id="GO:0009432">
    <property type="term" value="P:SOS response"/>
    <property type="evidence" value="ECO:0007669"/>
    <property type="project" value="UniProtKB-UniRule"/>
</dbReference>
<dbReference type="EMBL" id="FNIL01000005">
    <property type="protein sequence ID" value="SDN95919.1"/>
    <property type="molecule type" value="Genomic_DNA"/>
</dbReference>
<dbReference type="GO" id="GO:0006302">
    <property type="term" value="P:double-strand break repair"/>
    <property type="evidence" value="ECO:0007669"/>
    <property type="project" value="TreeGrafter"/>
</dbReference>
<dbReference type="InterPro" id="IPR003395">
    <property type="entry name" value="RecF/RecN/SMC_N"/>
</dbReference>
<reference evidence="16" key="1">
    <citation type="submission" date="2016-10" db="EMBL/GenBank/DDBJ databases">
        <authorList>
            <person name="Varghese N."/>
            <person name="Submissions S."/>
        </authorList>
    </citation>
    <scope>NUCLEOTIDE SEQUENCE [LARGE SCALE GENOMIC DNA]</scope>
    <source>
        <strain evidence="16">CGMCC 1.10369</strain>
    </source>
</reference>
<evidence type="ECO:0000256" key="5">
    <source>
        <dbReference type="ARBA" id="ARBA00022705"/>
    </source>
</evidence>
<dbReference type="Proteomes" id="UP000198778">
    <property type="component" value="Unassembled WGS sequence"/>
</dbReference>
<dbReference type="NCBIfam" id="TIGR00611">
    <property type="entry name" value="recf"/>
    <property type="match status" value="1"/>
</dbReference>
<dbReference type="HAMAP" id="MF_00365">
    <property type="entry name" value="RecF"/>
    <property type="match status" value="1"/>
</dbReference>
<comment type="similarity">
    <text evidence="2 12 13">Belongs to the RecF family.</text>
</comment>
<keyword evidence="9 12" id="KW-0238">DNA-binding</keyword>
<evidence type="ECO:0000256" key="1">
    <source>
        <dbReference type="ARBA" id="ARBA00004496"/>
    </source>
</evidence>
<evidence type="ECO:0000256" key="3">
    <source>
        <dbReference type="ARBA" id="ARBA00020170"/>
    </source>
</evidence>
<name>A0A1H0FN76_9BACI</name>
<evidence type="ECO:0000256" key="12">
    <source>
        <dbReference type="HAMAP-Rule" id="MF_00365"/>
    </source>
</evidence>
<comment type="subcellular location">
    <subcellularLocation>
        <location evidence="1 12 13">Cytoplasm</location>
    </subcellularLocation>
</comment>
<dbReference type="InterPro" id="IPR001238">
    <property type="entry name" value="DNA-binding_RecF"/>
</dbReference>
<dbReference type="PANTHER" id="PTHR32182:SF0">
    <property type="entry name" value="DNA REPLICATION AND REPAIR PROTEIN RECF"/>
    <property type="match status" value="1"/>
</dbReference>
<accession>A0A1H0FN76</accession>